<name>A0ABQ1QX42_9FLAO</name>
<sequence>MKTALYTLILLLLPLGMNAQKGIAKVEQDPDITKLLEIYKKMNSKTEYFTIQIGFGSYAEATNLKDDASVDFPQYGARIIFDSPTYRVHLGRFANRLDVERTFAEVRKKYPQSIILRPQTGN</sequence>
<dbReference type="SUPFAM" id="SSF110997">
    <property type="entry name" value="Sporulation related repeat"/>
    <property type="match status" value="1"/>
</dbReference>
<accession>A0ABQ1QX42</accession>
<evidence type="ECO:0000256" key="1">
    <source>
        <dbReference type="SAM" id="SignalP"/>
    </source>
</evidence>
<dbReference type="RefSeq" id="WP_188369758.1">
    <property type="nucleotide sequence ID" value="NZ_BMFH01000001.1"/>
</dbReference>
<protein>
    <recommendedName>
        <fullName evidence="2">SPOR domain-containing protein</fullName>
    </recommendedName>
</protein>
<feature type="chain" id="PRO_5047438048" description="SPOR domain-containing protein" evidence="1">
    <location>
        <begin position="20"/>
        <end position="122"/>
    </location>
</feature>
<proteinExistence type="predicted"/>
<gene>
    <name evidence="3" type="ORF">GCM10011361_11780</name>
</gene>
<dbReference type="Pfam" id="PF05036">
    <property type="entry name" value="SPOR"/>
    <property type="match status" value="1"/>
</dbReference>
<comment type="caution">
    <text evidence="3">The sequence shown here is derived from an EMBL/GenBank/DDBJ whole genome shotgun (WGS) entry which is preliminary data.</text>
</comment>
<reference evidence="4" key="1">
    <citation type="journal article" date="2019" name="Int. J. Syst. Evol. Microbiol.">
        <title>The Global Catalogue of Microorganisms (GCM) 10K type strain sequencing project: providing services to taxonomists for standard genome sequencing and annotation.</title>
        <authorList>
            <consortium name="The Broad Institute Genomics Platform"/>
            <consortium name="The Broad Institute Genome Sequencing Center for Infectious Disease"/>
            <person name="Wu L."/>
            <person name="Ma J."/>
        </authorList>
    </citation>
    <scope>NUCLEOTIDE SEQUENCE [LARGE SCALE GENOMIC DNA]</scope>
    <source>
        <strain evidence="4">CGMCC 1.12606</strain>
    </source>
</reference>
<dbReference type="Gene3D" id="3.30.70.1070">
    <property type="entry name" value="Sporulation related repeat"/>
    <property type="match status" value="1"/>
</dbReference>
<dbReference type="EMBL" id="BMFH01000001">
    <property type="protein sequence ID" value="GGD46499.1"/>
    <property type="molecule type" value="Genomic_DNA"/>
</dbReference>
<keyword evidence="1" id="KW-0732">Signal</keyword>
<feature type="domain" description="SPOR" evidence="2">
    <location>
        <begin position="46"/>
        <end position="116"/>
    </location>
</feature>
<dbReference type="InterPro" id="IPR036680">
    <property type="entry name" value="SPOR-like_sf"/>
</dbReference>
<evidence type="ECO:0000259" key="2">
    <source>
        <dbReference type="Pfam" id="PF05036"/>
    </source>
</evidence>
<organism evidence="3 4">
    <name type="scientific">Muriicola marianensis</name>
    <dbReference type="NCBI Taxonomy" id="1324801"/>
    <lineage>
        <taxon>Bacteria</taxon>
        <taxon>Pseudomonadati</taxon>
        <taxon>Bacteroidota</taxon>
        <taxon>Flavobacteriia</taxon>
        <taxon>Flavobacteriales</taxon>
        <taxon>Flavobacteriaceae</taxon>
        <taxon>Muriicola</taxon>
    </lineage>
</organism>
<feature type="signal peptide" evidence="1">
    <location>
        <begin position="1"/>
        <end position="19"/>
    </location>
</feature>
<dbReference type="InterPro" id="IPR007730">
    <property type="entry name" value="SPOR-like_dom"/>
</dbReference>
<keyword evidence="4" id="KW-1185">Reference proteome</keyword>
<evidence type="ECO:0000313" key="4">
    <source>
        <dbReference type="Proteomes" id="UP000625780"/>
    </source>
</evidence>
<dbReference type="Proteomes" id="UP000625780">
    <property type="component" value="Unassembled WGS sequence"/>
</dbReference>
<evidence type="ECO:0000313" key="3">
    <source>
        <dbReference type="EMBL" id="GGD46499.1"/>
    </source>
</evidence>